<keyword evidence="2" id="KW-1185">Reference proteome</keyword>
<reference evidence="2" key="1">
    <citation type="journal article" date="2014" name="Science">
        <title>Ancient hybridizations among the ancestral genomes of bread wheat.</title>
        <authorList>
            <consortium name="International Wheat Genome Sequencing Consortium,"/>
            <person name="Marcussen T."/>
            <person name="Sandve S.R."/>
            <person name="Heier L."/>
            <person name="Spannagl M."/>
            <person name="Pfeifer M."/>
            <person name="Jakobsen K.S."/>
            <person name="Wulff B.B."/>
            <person name="Steuernagel B."/>
            <person name="Mayer K.F."/>
            <person name="Olsen O.A."/>
        </authorList>
    </citation>
    <scope>NUCLEOTIDE SEQUENCE [LARGE SCALE GENOMIC DNA]</scope>
    <source>
        <strain evidence="2">cv. AL8/78</strain>
    </source>
</reference>
<reference evidence="1" key="3">
    <citation type="journal article" date="2017" name="Nature">
        <title>Genome sequence of the progenitor of the wheat D genome Aegilops tauschii.</title>
        <authorList>
            <person name="Luo M.C."/>
            <person name="Gu Y.Q."/>
            <person name="Puiu D."/>
            <person name="Wang H."/>
            <person name="Twardziok S.O."/>
            <person name="Deal K.R."/>
            <person name="Huo N."/>
            <person name="Zhu T."/>
            <person name="Wang L."/>
            <person name="Wang Y."/>
            <person name="McGuire P.E."/>
            <person name="Liu S."/>
            <person name="Long H."/>
            <person name="Ramasamy R.K."/>
            <person name="Rodriguez J.C."/>
            <person name="Van S.L."/>
            <person name="Yuan L."/>
            <person name="Wang Z."/>
            <person name="Xia Z."/>
            <person name="Xiao L."/>
            <person name="Anderson O.D."/>
            <person name="Ouyang S."/>
            <person name="Liang Y."/>
            <person name="Zimin A.V."/>
            <person name="Pertea G."/>
            <person name="Qi P."/>
            <person name="Bennetzen J.L."/>
            <person name="Dai X."/>
            <person name="Dawson M.W."/>
            <person name="Muller H.G."/>
            <person name="Kugler K."/>
            <person name="Rivarola-Duarte L."/>
            <person name="Spannagl M."/>
            <person name="Mayer K.F.X."/>
            <person name="Lu F.H."/>
            <person name="Bevan M.W."/>
            <person name="Leroy P."/>
            <person name="Li P."/>
            <person name="You F.M."/>
            <person name="Sun Q."/>
            <person name="Liu Z."/>
            <person name="Lyons E."/>
            <person name="Wicker T."/>
            <person name="Salzberg S.L."/>
            <person name="Devos K.M."/>
            <person name="Dvorak J."/>
        </authorList>
    </citation>
    <scope>NUCLEOTIDE SEQUENCE [LARGE SCALE GENOMIC DNA]</scope>
    <source>
        <strain evidence="1">cv. AL8/78</strain>
    </source>
</reference>
<dbReference type="EnsemblPlants" id="AET6Gv20616200.1">
    <property type="protein sequence ID" value="AET6Gv20616200.1"/>
    <property type="gene ID" value="AET6Gv20616200"/>
</dbReference>
<dbReference type="Gramene" id="AET6Gv20616200.1">
    <property type="protein sequence ID" value="AET6Gv20616200.1"/>
    <property type="gene ID" value="AET6Gv20616200"/>
</dbReference>
<dbReference type="Proteomes" id="UP000015105">
    <property type="component" value="Chromosome 6D"/>
</dbReference>
<organism evidence="1 2">
    <name type="scientific">Aegilops tauschii subsp. strangulata</name>
    <name type="common">Goatgrass</name>
    <dbReference type="NCBI Taxonomy" id="200361"/>
    <lineage>
        <taxon>Eukaryota</taxon>
        <taxon>Viridiplantae</taxon>
        <taxon>Streptophyta</taxon>
        <taxon>Embryophyta</taxon>
        <taxon>Tracheophyta</taxon>
        <taxon>Spermatophyta</taxon>
        <taxon>Magnoliopsida</taxon>
        <taxon>Liliopsida</taxon>
        <taxon>Poales</taxon>
        <taxon>Poaceae</taxon>
        <taxon>BOP clade</taxon>
        <taxon>Pooideae</taxon>
        <taxon>Triticodae</taxon>
        <taxon>Triticeae</taxon>
        <taxon>Triticinae</taxon>
        <taxon>Aegilops</taxon>
    </lineage>
</organism>
<reference evidence="2" key="2">
    <citation type="journal article" date="2017" name="Nat. Plants">
        <title>The Aegilops tauschii genome reveals multiple impacts of transposons.</title>
        <authorList>
            <person name="Zhao G."/>
            <person name="Zou C."/>
            <person name="Li K."/>
            <person name="Wang K."/>
            <person name="Li T."/>
            <person name="Gao L."/>
            <person name="Zhang X."/>
            <person name="Wang H."/>
            <person name="Yang Z."/>
            <person name="Liu X."/>
            <person name="Jiang W."/>
            <person name="Mao L."/>
            <person name="Kong X."/>
            <person name="Jiao Y."/>
            <person name="Jia J."/>
        </authorList>
    </citation>
    <scope>NUCLEOTIDE SEQUENCE [LARGE SCALE GENOMIC DNA]</scope>
    <source>
        <strain evidence="2">cv. AL8/78</strain>
    </source>
</reference>
<reference evidence="1" key="5">
    <citation type="journal article" date="2021" name="G3 (Bethesda)">
        <title>Aegilops tauschii genome assembly Aet v5.0 features greater sequence contiguity and improved annotation.</title>
        <authorList>
            <person name="Wang L."/>
            <person name="Zhu T."/>
            <person name="Rodriguez J.C."/>
            <person name="Deal K.R."/>
            <person name="Dubcovsky J."/>
            <person name="McGuire P.E."/>
            <person name="Lux T."/>
            <person name="Spannagl M."/>
            <person name="Mayer K.F.X."/>
            <person name="Baldrich P."/>
            <person name="Meyers B.C."/>
            <person name="Huo N."/>
            <person name="Gu Y.Q."/>
            <person name="Zhou H."/>
            <person name="Devos K.M."/>
            <person name="Bennetzen J.L."/>
            <person name="Unver T."/>
            <person name="Budak H."/>
            <person name="Gulick P.J."/>
            <person name="Galiba G."/>
            <person name="Kalapos B."/>
            <person name="Nelson D.R."/>
            <person name="Li P."/>
            <person name="You F.M."/>
            <person name="Luo M.C."/>
            <person name="Dvorak J."/>
        </authorList>
    </citation>
    <scope>NUCLEOTIDE SEQUENCE [LARGE SCALE GENOMIC DNA]</scope>
    <source>
        <strain evidence="1">cv. AL8/78</strain>
    </source>
</reference>
<evidence type="ECO:0000313" key="2">
    <source>
        <dbReference type="Proteomes" id="UP000015105"/>
    </source>
</evidence>
<accession>A0A453P5P1</accession>
<sequence>MILLGNNAECDKLNFRLHIWHAFLGSYGVVPLTPLSKLGSFFFFFAWTITILRHIHLQSIFCNVYMIVHLCIVG</sequence>
<proteinExistence type="predicted"/>
<dbReference type="AlphaFoldDB" id="A0A453P5P1"/>
<name>A0A453P5P1_AEGTS</name>
<evidence type="ECO:0000313" key="1">
    <source>
        <dbReference type="EnsemblPlants" id="AET6Gv20616200.1"/>
    </source>
</evidence>
<protein>
    <submittedName>
        <fullName evidence="1">Uncharacterized protein</fullName>
    </submittedName>
</protein>
<reference evidence="1" key="4">
    <citation type="submission" date="2019-03" db="UniProtKB">
        <authorList>
            <consortium name="EnsemblPlants"/>
        </authorList>
    </citation>
    <scope>IDENTIFICATION</scope>
</reference>